<evidence type="ECO:0000313" key="2">
    <source>
        <dbReference type="EMBL" id="TCK21912.1"/>
    </source>
</evidence>
<dbReference type="InterPro" id="IPR045851">
    <property type="entry name" value="AMP-bd_C_sf"/>
</dbReference>
<dbReference type="PANTHER" id="PTHR43767">
    <property type="entry name" value="LONG-CHAIN-FATTY-ACID--COA LIGASE"/>
    <property type="match status" value="1"/>
</dbReference>
<dbReference type="Gene3D" id="3.40.50.12780">
    <property type="entry name" value="N-terminal domain of ligase-like"/>
    <property type="match status" value="1"/>
</dbReference>
<dbReference type="RefSeq" id="WP_132430595.1">
    <property type="nucleotide sequence ID" value="NZ_SMFZ01000002.1"/>
</dbReference>
<dbReference type="InterPro" id="IPR000873">
    <property type="entry name" value="AMP-dep_synth/lig_dom"/>
</dbReference>
<dbReference type="InterPro" id="IPR020845">
    <property type="entry name" value="AMP-binding_CS"/>
</dbReference>
<dbReference type="OrthoDB" id="9803968at2"/>
<sequence length="494" mass="52856">MIRTPDDVRGVRSYERLAHWAEECPERLAIGYAGRWITFAEWHERARQCAAALRDDVSPVALVYDVADAIDFAVGYVAAHAAGRPALVLNPKIPAGDLRTQIDFAGAGTVLQSAGKDIGPAVELRSEPLLDRWGTPVAEISFSSGTTGEPKGILLSHWALAWAGVMASHLAFAGRHSFDEPGEPLGWGDTIVSAFPAGSAATTNGLLNTGLDVGARMHILPKFDAATFSDVMRDVGGTVFYGAPAHLALWRQAEPDAVLTGRTYMVIGQAPSGVDIEWFLRRRGDARLVNAYALTETCAGMTVAVDEDAYGAGRPVHGVEIRLVDADGRDTRDEGELVMRSFGMMEGYLDRPDLTAARVLDGWVHTGDIVERQGDAYVIRGRVGDRINRGGYKFDPIDVEDVAARVAGVTGAVACAIPHPVLGEDVALAVEVAAAHDPDAVRVAVAAALGEALPTFKVPRDVRAVRQLPRGGLDKPSRRAVAAWFTDDEAKEKV</sequence>
<dbReference type="PANTHER" id="PTHR43767:SF1">
    <property type="entry name" value="NONRIBOSOMAL PEPTIDE SYNTHASE PES1 (EUROFUNG)-RELATED"/>
    <property type="match status" value="1"/>
</dbReference>
<dbReference type="Pfam" id="PF00501">
    <property type="entry name" value="AMP-binding"/>
    <property type="match status" value="1"/>
</dbReference>
<comment type="caution">
    <text evidence="2">The sequence shown here is derived from an EMBL/GenBank/DDBJ whole genome shotgun (WGS) entry which is preliminary data.</text>
</comment>
<evidence type="ECO:0000313" key="3">
    <source>
        <dbReference type="Proteomes" id="UP000295560"/>
    </source>
</evidence>
<name>A0A4R1HWJ7_PSEEN</name>
<dbReference type="AlphaFoldDB" id="A0A4R1HWJ7"/>
<keyword evidence="2" id="KW-0436">Ligase</keyword>
<proteinExistence type="predicted"/>
<dbReference type="SUPFAM" id="SSF56801">
    <property type="entry name" value="Acetyl-CoA synthetase-like"/>
    <property type="match status" value="1"/>
</dbReference>
<dbReference type="EMBL" id="SMFZ01000002">
    <property type="protein sequence ID" value="TCK21912.1"/>
    <property type="molecule type" value="Genomic_DNA"/>
</dbReference>
<keyword evidence="3" id="KW-1185">Reference proteome</keyword>
<organism evidence="2 3">
    <name type="scientific">Pseudonocardia endophytica</name>
    <dbReference type="NCBI Taxonomy" id="401976"/>
    <lineage>
        <taxon>Bacteria</taxon>
        <taxon>Bacillati</taxon>
        <taxon>Actinomycetota</taxon>
        <taxon>Actinomycetes</taxon>
        <taxon>Pseudonocardiales</taxon>
        <taxon>Pseudonocardiaceae</taxon>
        <taxon>Pseudonocardia</taxon>
    </lineage>
</organism>
<dbReference type="InterPro" id="IPR050237">
    <property type="entry name" value="ATP-dep_AMP-bd_enzyme"/>
</dbReference>
<evidence type="ECO:0000259" key="1">
    <source>
        <dbReference type="Pfam" id="PF00501"/>
    </source>
</evidence>
<dbReference type="PROSITE" id="PS00455">
    <property type="entry name" value="AMP_BINDING"/>
    <property type="match status" value="1"/>
</dbReference>
<reference evidence="2 3" key="1">
    <citation type="submission" date="2019-03" db="EMBL/GenBank/DDBJ databases">
        <title>Sequencing the genomes of 1000 actinobacteria strains.</title>
        <authorList>
            <person name="Klenk H.-P."/>
        </authorList>
    </citation>
    <scope>NUCLEOTIDE SEQUENCE [LARGE SCALE GENOMIC DNA]</scope>
    <source>
        <strain evidence="2 3">DSM 44969</strain>
    </source>
</reference>
<gene>
    <name evidence="2" type="ORF">EV378_5904</name>
</gene>
<dbReference type="Proteomes" id="UP000295560">
    <property type="component" value="Unassembled WGS sequence"/>
</dbReference>
<dbReference type="Gene3D" id="3.30.300.30">
    <property type="match status" value="1"/>
</dbReference>
<dbReference type="InterPro" id="IPR042099">
    <property type="entry name" value="ANL_N_sf"/>
</dbReference>
<dbReference type="GO" id="GO:0016878">
    <property type="term" value="F:acid-thiol ligase activity"/>
    <property type="evidence" value="ECO:0007669"/>
    <property type="project" value="UniProtKB-ARBA"/>
</dbReference>
<accession>A0A4R1HWJ7</accession>
<protein>
    <submittedName>
        <fullName evidence="2">Acyl-CoA synthetase (AMP-forming)/AMP-acid ligase II</fullName>
    </submittedName>
</protein>
<feature type="domain" description="AMP-dependent synthetase/ligase" evidence="1">
    <location>
        <begin position="18"/>
        <end position="349"/>
    </location>
</feature>